<dbReference type="Pfam" id="PF03239">
    <property type="entry name" value="FTR1"/>
    <property type="match status" value="1"/>
</dbReference>
<name>A0A3S1D5X8_9BACL</name>
<keyword evidence="5 6" id="KW-0472">Membrane</keyword>
<feature type="transmembrane region" description="Helical" evidence="6">
    <location>
        <begin position="468"/>
        <end position="488"/>
    </location>
</feature>
<feature type="transmembrane region" description="Helical" evidence="6">
    <location>
        <begin position="420"/>
        <end position="448"/>
    </location>
</feature>
<comment type="similarity">
    <text evidence="2">Belongs to the oxidase-dependent Fe transporter (OFeT) (TC 9.A.10.1) family.</text>
</comment>
<dbReference type="InterPro" id="IPR004923">
    <property type="entry name" value="FTR1/Fip1/EfeU"/>
</dbReference>
<protein>
    <submittedName>
        <fullName evidence="7">FTR1 family iron permease</fullName>
    </submittedName>
</protein>
<keyword evidence="3 6" id="KW-0812">Transmembrane</keyword>
<evidence type="ECO:0000256" key="6">
    <source>
        <dbReference type="SAM" id="Phobius"/>
    </source>
</evidence>
<dbReference type="PANTHER" id="PTHR31632">
    <property type="entry name" value="IRON TRANSPORTER FTH1"/>
    <property type="match status" value="1"/>
</dbReference>
<gene>
    <name evidence="7" type="ORF">EJP77_09335</name>
</gene>
<reference evidence="7 8" key="1">
    <citation type="submission" date="2018-12" db="EMBL/GenBank/DDBJ databases">
        <authorList>
            <person name="Sun L."/>
            <person name="Chen Z."/>
        </authorList>
    </citation>
    <scope>NUCLEOTIDE SEQUENCE [LARGE SCALE GENOMIC DNA]</scope>
    <source>
        <strain evidence="7 8">3-5-3</strain>
    </source>
</reference>
<evidence type="ECO:0000256" key="1">
    <source>
        <dbReference type="ARBA" id="ARBA00004141"/>
    </source>
</evidence>
<comment type="caution">
    <text evidence="7">The sequence shown here is derived from an EMBL/GenBank/DDBJ whole genome shotgun (WGS) entry which is preliminary data.</text>
</comment>
<dbReference type="OrthoDB" id="8215804at2"/>
<feature type="transmembrane region" description="Helical" evidence="6">
    <location>
        <begin position="387"/>
        <end position="408"/>
    </location>
</feature>
<feature type="transmembrane region" description="Helical" evidence="6">
    <location>
        <begin position="275"/>
        <end position="298"/>
    </location>
</feature>
<dbReference type="GO" id="GO:0033573">
    <property type="term" value="C:high-affinity iron permease complex"/>
    <property type="evidence" value="ECO:0007669"/>
    <property type="project" value="InterPro"/>
</dbReference>
<evidence type="ECO:0000313" key="7">
    <source>
        <dbReference type="EMBL" id="RUT31591.1"/>
    </source>
</evidence>
<accession>A0A3S1D5X8</accession>
<keyword evidence="4 6" id="KW-1133">Transmembrane helix</keyword>
<evidence type="ECO:0000313" key="8">
    <source>
        <dbReference type="Proteomes" id="UP000272464"/>
    </source>
</evidence>
<evidence type="ECO:0000256" key="3">
    <source>
        <dbReference type="ARBA" id="ARBA00022692"/>
    </source>
</evidence>
<feature type="transmembrane region" description="Helical" evidence="6">
    <location>
        <begin position="310"/>
        <end position="329"/>
    </location>
</feature>
<dbReference type="AlphaFoldDB" id="A0A3S1D5X8"/>
<dbReference type="EMBL" id="RZNX01000003">
    <property type="protein sequence ID" value="RUT31591.1"/>
    <property type="molecule type" value="Genomic_DNA"/>
</dbReference>
<organism evidence="7 8">
    <name type="scientific">Paenibacillus zeisoli</name>
    <dbReference type="NCBI Taxonomy" id="2496267"/>
    <lineage>
        <taxon>Bacteria</taxon>
        <taxon>Bacillati</taxon>
        <taxon>Bacillota</taxon>
        <taxon>Bacilli</taxon>
        <taxon>Bacillales</taxon>
        <taxon>Paenibacillaceae</taxon>
        <taxon>Paenibacillus</taxon>
    </lineage>
</organism>
<dbReference type="PANTHER" id="PTHR31632:SF2">
    <property type="entry name" value="PLASMA MEMBRANE IRON PERMEASE"/>
    <property type="match status" value="1"/>
</dbReference>
<evidence type="ECO:0000256" key="5">
    <source>
        <dbReference type="ARBA" id="ARBA00023136"/>
    </source>
</evidence>
<dbReference type="RefSeq" id="WP_127198972.1">
    <property type="nucleotide sequence ID" value="NZ_RZNX01000003.1"/>
</dbReference>
<feature type="transmembrane region" description="Helical" evidence="6">
    <location>
        <begin position="349"/>
        <end position="367"/>
    </location>
</feature>
<evidence type="ECO:0000256" key="4">
    <source>
        <dbReference type="ARBA" id="ARBA00022989"/>
    </source>
</evidence>
<dbReference type="Proteomes" id="UP000272464">
    <property type="component" value="Unassembled WGS sequence"/>
</dbReference>
<comment type="subcellular location">
    <subcellularLocation>
        <location evidence="1">Membrane</location>
        <topology evidence="1">Multi-pass membrane protein</topology>
    </subcellularLocation>
</comment>
<evidence type="ECO:0000256" key="2">
    <source>
        <dbReference type="ARBA" id="ARBA00008333"/>
    </source>
</evidence>
<proteinExistence type="inferred from homology"/>
<sequence length="505" mass="54083">MLGMGSQRSRVLLVVMFLLILAGGLVSPLSLVPSKAAAADSSTSVGIDGAIGHVGELKTALDQGDIDQASAAFRPIKKWWNTNKNGVKKNSLTMSLEIEGQIAGISIALLNKEASVALDKAGTLEFSLINYRDGAYVGNDGKQQMTLSVYIMKLRGAADLIGKQQWTEAGAEVKQLQQQWLTVEGDIVSKSAEVYNSTERDLVLLDAYLASPEQRDQAKTVIDRMISGLAPLAGAEYTWIDAALIPLREGLEALLVVGALLMYGKKAESKAASRFVVMGSAAGLLTCIAVGFAVAVFLSSSSFGTSNSLINGWTGVLASFLLLYVSYWLHRNADVKRWKQFMESKSSKALSGGKMFSLALLAFFAIVREGLETVIFLIGMVGKMPGTSLAGGIAAGFGVLALGAVILIKAGTRLPVRPVFLVSSVIVFYLCFKFMGSGIHSLQMAGVLPSTVKEYLPEYAAISLYPSWYSTLPQLIFLLTGILMLVWGRTSGRRTKTKLHTISSV</sequence>
<dbReference type="GO" id="GO:0015093">
    <property type="term" value="F:ferrous iron transmembrane transporter activity"/>
    <property type="evidence" value="ECO:0007669"/>
    <property type="project" value="TreeGrafter"/>
</dbReference>
<keyword evidence="8" id="KW-1185">Reference proteome</keyword>